<dbReference type="Gene3D" id="3.60.21.10">
    <property type="match status" value="1"/>
</dbReference>
<dbReference type="InterPro" id="IPR029052">
    <property type="entry name" value="Metallo-depent_PP-like"/>
</dbReference>
<keyword evidence="3" id="KW-0408">Iron</keyword>
<dbReference type="AlphaFoldDB" id="A0A074JTS0"/>
<dbReference type="InterPro" id="IPR050884">
    <property type="entry name" value="CNP_phosphodiesterase-III"/>
</dbReference>
<evidence type="ECO:0000313" key="7">
    <source>
        <dbReference type="Proteomes" id="UP000027432"/>
    </source>
</evidence>
<dbReference type="OrthoDB" id="651281at2"/>
<evidence type="ECO:0000256" key="4">
    <source>
        <dbReference type="ARBA" id="ARBA00025742"/>
    </source>
</evidence>
<dbReference type="PANTHER" id="PTHR42988">
    <property type="entry name" value="PHOSPHOHYDROLASE"/>
    <property type="match status" value="1"/>
</dbReference>
<sequence length="261" mass="28415">MSRIVHLSDLHFGRSLPSLEAPLLRAVNGLAPDLVVISGDFTQRARRGQFDQARMFLRRIEAPTLSVPGNHDTPLDNLALRLFNPFGRYKAAIDTELEPVFEDAQTKVVGVNTVNRFAWQRGRVPKRAVSRLCAAFADAGEKLRLAVMHHPLEHGPDVDKSLMDGARDALDGLRACGADLVLSGHLHLGSAAPFSAVPGILFVQAGTGLSSRLRGAPNMFSLIEGTRRALTITRYEAEGMTFGPRAPQSFMRDETGAWVGP</sequence>
<dbReference type="CDD" id="cd07400">
    <property type="entry name" value="MPP_1"/>
    <property type="match status" value="1"/>
</dbReference>
<protein>
    <recommendedName>
        <fullName evidence="5">Calcineurin-like phosphoesterase domain-containing protein</fullName>
    </recommendedName>
</protein>
<dbReference type="Proteomes" id="UP000027432">
    <property type="component" value="Unassembled WGS sequence"/>
</dbReference>
<comment type="caution">
    <text evidence="6">The sequence shown here is derived from an EMBL/GenBank/DDBJ whole genome shotgun (WGS) entry which is preliminary data.</text>
</comment>
<reference evidence="6 7" key="1">
    <citation type="submission" date="2013-07" db="EMBL/GenBank/DDBJ databases">
        <title>Thioclava pacifica DSM 10166 Genome Sequencing.</title>
        <authorList>
            <person name="Lai Q."/>
            <person name="Shao Z."/>
        </authorList>
    </citation>
    <scope>NUCLEOTIDE SEQUENCE [LARGE SCALE GENOMIC DNA]</scope>
    <source>
        <strain evidence="6 7">DSM 10166</strain>
    </source>
</reference>
<dbReference type="eggNOG" id="COG1409">
    <property type="taxonomic scope" value="Bacteria"/>
</dbReference>
<name>A0A074JTS0_9RHOB</name>
<gene>
    <name evidence="6" type="ORF">TP2_07285</name>
</gene>
<dbReference type="Pfam" id="PF00149">
    <property type="entry name" value="Metallophos"/>
    <property type="match status" value="1"/>
</dbReference>
<dbReference type="InterPro" id="IPR004843">
    <property type="entry name" value="Calcineurin-like_PHP"/>
</dbReference>
<keyword evidence="1" id="KW-0479">Metal-binding</keyword>
<evidence type="ECO:0000259" key="5">
    <source>
        <dbReference type="Pfam" id="PF00149"/>
    </source>
</evidence>
<feature type="domain" description="Calcineurin-like phosphoesterase" evidence="5">
    <location>
        <begin position="3"/>
        <end position="187"/>
    </location>
</feature>
<accession>A0A074JTS0</accession>
<keyword evidence="7" id="KW-1185">Reference proteome</keyword>
<dbReference type="SUPFAM" id="SSF56300">
    <property type="entry name" value="Metallo-dependent phosphatases"/>
    <property type="match status" value="1"/>
</dbReference>
<comment type="similarity">
    <text evidence="4">Belongs to the cyclic nucleotide phosphodiesterase class-III family.</text>
</comment>
<organism evidence="6 7">
    <name type="scientific">Thioclava pacifica DSM 10166</name>
    <dbReference type="NCBI Taxonomy" id="1353537"/>
    <lineage>
        <taxon>Bacteria</taxon>
        <taxon>Pseudomonadati</taxon>
        <taxon>Pseudomonadota</taxon>
        <taxon>Alphaproteobacteria</taxon>
        <taxon>Rhodobacterales</taxon>
        <taxon>Paracoccaceae</taxon>
        <taxon>Thioclava</taxon>
    </lineage>
</organism>
<evidence type="ECO:0000256" key="2">
    <source>
        <dbReference type="ARBA" id="ARBA00022801"/>
    </source>
</evidence>
<dbReference type="GO" id="GO:0046872">
    <property type="term" value="F:metal ion binding"/>
    <property type="evidence" value="ECO:0007669"/>
    <property type="project" value="UniProtKB-KW"/>
</dbReference>
<keyword evidence="2" id="KW-0378">Hydrolase</keyword>
<dbReference type="EMBL" id="AUND01000023">
    <property type="protein sequence ID" value="KEO52737.1"/>
    <property type="molecule type" value="Genomic_DNA"/>
</dbReference>
<proteinExistence type="inferred from homology"/>
<evidence type="ECO:0000256" key="1">
    <source>
        <dbReference type="ARBA" id="ARBA00022723"/>
    </source>
</evidence>
<dbReference type="RefSeq" id="WP_038076866.1">
    <property type="nucleotide sequence ID" value="NZ_AUND01000023.1"/>
</dbReference>
<dbReference type="STRING" id="1353537.TP2_07285"/>
<dbReference type="GO" id="GO:0016787">
    <property type="term" value="F:hydrolase activity"/>
    <property type="evidence" value="ECO:0007669"/>
    <property type="project" value="UniProtKB-KW"/>
</dbReference>
<evidence type="ECO:0000313" key="6">
    <source>
        <dbReference type="EMBL" id="KEO52737.1"/>
    </source>
</evidence>
<dbReference type="PANTHER" id="PTHR42988:SF2">
    <property type="entry name" value="CYCLIC NUCLEOTIDE PHOSPHODIESTERASE CBUA0032-RELATED"/>
    <property type="match status" value="1"/>
</dbReference>
<evidence type="ECO:0000256" key="3">
    <source>
        <dbReference type="ARBA" id="ARBA00023004"/>
    </source>
</evidence>